<protein>
    <submittedName>
        <fullName evidence="3">Stress response protein</fullName>
    </submittedName>
</protein>
<dbReference type="SUPFAM" id="SSF101756">
    <property type="entry name" value="Hypothetical protein YgiW"/>
    <property type="match status" value="1"/>
</dbReference>
<evidence type="ECO:0000313" key="3">
    <source>
        <dbReference type="EMBL" id="STO39572.1"/>
    </source>
</evidence>
<organism evidence="3 4">
    <name type="scientific">Escherichia coli</name>
    <dbReference type="NCBI Taxonomy" id="562"/>
    <lineage>
        <taxon>Bacteria</taxon>
        <taxon>Pseudomonadati</taxon>
        <taxon>Pseudomonadota</taxon>
        <taxon>Gammaproteobacteria</taxon>
        <taxon>Enterobacterales</taxon>
        <taxon>Enterobacteriaceae</taxon>
        <taxon>Escherichia</taxon>
    </lineage>
</organism>
<dbReference type="Gene3D" id="2.40.50.200">
    <property type="entry name" value="Bacterial OB-fold"/>
    <property type="match status" value="1"/>
</dbReference>
<sequence>MPYNNWQYSYLAIIKIATRLNKSNQTQLRSQYEIQAIVLASFLVMPYALADDQGGLKQDAAPPPPHAIEDGYRGTDDAKKMTVDFAKNMHDGASVSLRGNLISHKGEDRYVFRDKSGEINVVIPAAVFDGREVQPDQMINISGSLDKKSAPAVVRVTHLQK</sequence>
<dbReference type="Pfam" id="PF04076">
    <property type="entry name" value="BOF"/>
    <property type="match status" value="1"/>
</dbReference>
<dbReference type="NCBIfam" id="NF033674">
    <property type="entry name" value="stress_OB_fold"/>
    <property type="match status" value="1"/>
</dbReference>
<name>A0A377HAN3_ECOLX</name>
<proteinExistence type="predicted"/>
<evidence type="ECO:0000256" key="1">
    <source>
        <dbReference type="ARBA" id="ARBA00022729"/>
    </source>
</evidence>
<dbReference type="Proteomes" id="UP000254460">
    <property type="component" value="Unassembled WGS sequence"/>
</dbReference>
<evidence type="ECO:0000313" key="4">
    <source>
        <dbReference type="Proteomes" id="UP000254460"/>
    </source>
</evidence>
<dbReference type="NCBIfam" id="TIGR00156">
    <property type="entry name" value="YgiW/YdeI family stress tolerance OB fold protein"/>
    <property type="match status" value="1"/>
</dbReference>
<dbReference type="EMBL" id="UGGJ01000005">
    <property type="protein sequence ID" value="STO39572.1"/>
    <property type="molecule type" value="Genomic_DNA"/>
</dbReference>
<dbReference type="InterPro" id="IPR036700">
    <property type="entry name" value="BOBF_sf"/>
</dbReference>
<dbReference type="NCBIfam" id="NF007471">
    <property type="entry name" value="PRK10053.1"/>
    <property type="match status" value="1"/>
</dbReference>
<evidence type="ECO:0000256" key="2">
    <source>
        <dbReference type="SAM" id="MobiDB-lite"/>
    </source>
</evidence>
<gene>
    <name evidence="3" type="primary">ydeI</name>
    <name evidence="3" type="ORF">NCTC9706_03828</name>
</gene>
<dbReference type="InterPro" id="IPR016052">
    <property type="entry name" value="YgiW/YdeI"/>
</dbReference>
<dbReference type="PANTHER" id="PTHR36571:SF2">
    <property type="entry name" value="PERIPLASMIC PROTEIN"/>
    <property type="match status" value="1"/>
</dbReference>
<keyword evidence="1" id="KW-0732">Signal</keyword>
<dbReference type="PANTHER" id="PTHR36571">
    <property type="entry name" value="PROTEIN YGIW"/>
    <property type="match status" value="1"/>
</dbReference>
<dbReference type="AlphaFoldDB" id="A0A377HAN3"/>
<feature type="region of interest" description="Disordered" evidence="2">
    <location>
        <begin position="55"/>
        <end position="74"/>
    </location>
</feature>
<reference evidence="3 4" key="1">
    <citation type="submission" date="2018-06" db="EMBL/GenBank/DDBJ databases">
        <authorList>
            <consortium name="Pathogen Informatics"/>
            <person name="Doyle S."/>
        </authorList>
    </citation>
    <scope>NUCLEOTIDE SEQUENCE [LARGE SCALE GENOMIC DNA]</scope>
    <source>
        <strain evidence="3 4">NCTC9706</strain>
    </source>
</reference>
<dbReference type="InterPro" id="IPR005220">
    <property type="entry name" value="CarO-like"/>
</dbReference>
<accession>A0A377HAN3</accession>